<reference evidence="1" key="1">
    <citation type="journal article" date="2021" name="Proc. Natl. Acad. Sci. U.S.A.">
        <title>A Catalog of Tens of Thousands of Viruses from Human Metagenomes Reveals Hidden Associations with Chronic Diseases.</title>
        <authorList>
            <person name="Tisza M.J."/>
            <person name="Buck C.B."/>
        </authorList>
    </citation>
    <scope>NUCLEOTIDE SEQUENCE</scope>
    <source>
        <strain evidence="1">CtUS21</strain>
    </source>
</reference>
<protein>
    <submittedName>
        <fullName evidence="1">Uncharacterized protein</fullName>
    </submittedName>
</protein>
<dbReference type="EMBL" id="BK014959">
    <property type="protein sequence ID" value="DAD84436.1"/>
    <property type="molecule type" value="Genomic_DNA"/>
</dbReference>
<organism evidence="1">
    <name type="scientific">Podoviridae sp. ctUS21</name>
    <dbReference type="NCBI Taxonomy" id="2826557"/>
    <lineage>
        <taxon>Viruses</taxon>
        <taxon>Duplodnaviria</taxon>
        <taxon>Heunggongvirae</taxon>
        <taxon>Uroviricota</taxon>
        <taxon>Caudoviricetes</taxon>
    </lineage>
</organism>
<accession>A0A8S5MQE5</accession>
<name>A0A8S5MQE5_9CAUD</name>
<sequence>MIKLLYERTTLDGKPSLLLDIRKALGIRKDVVVEEEEALNHFCRFILRIHVPYSFNKASLFQQKLMASSLLITKVWILR</sequence>
<evidence type="ECO:0000313" key="1">
    <source>
        <dbReference type="EMBL" id="DAD84436.1"/>
    </source>
</evidence>
<proteinExistence type="predicted"/>